<evidence type="ECO:0000256" key="1">
    <source>
        <dbReference type="ARBA" id="ARBA00011975"/>
    </source>
</evidence>
<dbReference type="GO" id="GO:0044027">
    <property type="term" value="P:negative regulation of gene expression via chromosomal CpG island methylation"/>
    <property type="evidence" value="ECO:0007669"/>
    <property type="project" value="TreeGrafter"/>
</dbReference>
<keyword evidence="3 7" id="KW-0808">Transferase</keyword>
<dbReference type="AlphaFoldDB" id="A0A851GGL1"/>
<dbReference type="PROSITE" id="PS51679">
    <property type="entry name" value="SAM_MT_C5"/>
    <property type="match status" value="1"/>
</dbReference>
<reference evidence="9 10" key="1">
    <citation type="submission" date="2020-07" db="EMBL/GenBank/DDBJ databases">
        <title>Roseicoccus Jingziensis gen. nov., sp. nov., isolated from coastal seawater.</title>
        <authorList>
            <person name="Feng X."/>
        </authorList>
    </citation>
    <scope>NUCLEOTIDE SEQUENCE [LARGE SCALE GENOMIC DNA]</scope>
    <source>
        <strain evidence="9 10">N1E253</strain>
    </source>
</reference>
<dbReference type="Gene3D" id="3.40.50.150">
    <property type="entry name" value="Vaccinia Virus protein VP39"/>
    <property type="match status" value="1"/>
</dbReference>
<dbReference type="InterPro" id="IPR001525">
    <property type="entry name" value="C5_MeTfrase"/>
</dbReference>
<dbReference type="Pfam" id="PF00145">
    <property type="entry name" value="DNA_methylase"/>
    <property type="match status" value="2"/>
</dbReference>
<dbReference type="EC" id="2.1.1.37" evidence="1"/>
<dbReference type="PRINTS" id="PR00105">
    <property type="entry name" value="C5METTRFRASE"/>
</dbReference>
<dbReference type="Gene3D" id="3.90.120.10">
    <property type="entry name" value="DNA Methylase, subunit A, domain 2"/>
    <property type="match status" value="1"/>
</dbReference>
<dbReference type="PANTHER" id="PTHR10629:SF52">
    <property type="entry name" value="DNA (CYTOSINE-5)-METHYLTRANSFERASE 1"/>
    <property type="match status" value="1"/>
</dbReference>
<evidence type="ECO:0000313" key="10">
    <source>
        <dbReference type="Proteomes" id="UP000557872"/>
    </source>
</evidence>
<comment type="caution">
    <text evidence="9">The sequence shown here is derived from an EMBL/GenBank/DDBJ whole genome shotgun (WGS) entry which is preliminary data.</text>
</comment>
<evidence type="ECO:0000256" key="4">
    <source>
        <dbReference type="ARBA" id="ARBA00022691"/>
    </source>
</evidence>
<keyword evidence="10" id="KW-1185">Reference proteome</keyword>
<sequence length="522" mass="59363">MLPIIDIFAGPGGLGEGFTRAGFDIKLSIECDAQAHETLLFRSFTRILRKTPNGRSSLDKYFVEAQAAPEEALKALKRHHPKAYKEAAHEAWQAELGGDDFPDTAISKRINDALKGAKEWVLIGGPPCQAYSLAGRARMRGTDPDFEEDHRHFLYKQYLRIVADHSPSVFVMENVKGILSANVKKIDIFKQILADLHEPGKATDLSIKKKPSKAIYDLYPLVEPVQKDIEGEYVPSDFLVRAEDFGVPQKRHRVFIIGIKRGSKIKMQHLVPDPETRVSVSDVIEDLPKLRSGFSRRSNGDWCKSIREIKTHSWVKELKQTDAGLASRLTHQLGKLRKAQNNGVNIETRSSEELQTKPKALEKWYQEQKFPYVFNHVCRNHMGSDLQRYFYAACYALEHNVSPKLTHYPSSLLPAHKNVKKPGGKIVFDDRFRVQCKNQPSTTVVSHISKDGHYYIHYDPTQCRSLTVREAARLQTFPDDYFFQGPRTAQFHQVGNAVPPYLAWQIACKVAQMLGRRPKGKY</sequence>
<comment type="catalytic activity">
    <reaction evidence="6">
        <text>a 2'-deoxycytidine in DNA + S-adenosyl-L-methionine = a 5-methyl-2'-deoxycytidine in DNA + S-adenosyl-L-homocysteine + H(+)</text>
        <dbReference type="Rhea" id="RHEA:13681"/>
        <dbReference type="Rhea" id="RHEA-COMP:11369"/>
        <dbReference type="Rhea" id="RHEA-COMP:11370"/>
        <dbReference type="ChEBI" id="CHEBI:15378"/>
        <dbReference type="ChEBI" id="CHEBI:57856"/>
        <dbReference type="ChEBI" id="CHEBI:59789"/>
        <dbReference type="ChEBI" id="CHEBI:85452"/>
        <dbReference type="ChEBI" id="CHEBI:85454"/>
        <dbReference type="EC" id="2.1.1.37"/>
    </reaction>
</comment>
<comment type="similarity">
    <text evidence="7 8">Belongs to the class I-like SAM-binding methyltransferase superfamily. C5-methyltransferase family.</text>
</comment>
<gene>
    <name evidence="9" type="ORF">HW115_05080</name>
</gene>
<dbReference type="InterPro" id="IPR029063">
    <property type="entry name" value="SAM-dependent_MTases_sf"/>
</dbReference>
<dbReference type="PANTHER" id="PTHR10629">
    <property type="entry name" value="CYTOSINE-SPECIFIC METHYLTRANSFERASE"/>
    <property type="match status" value="1"/>
</dbReference>
<feature type="active site" evidence="7">
    <location>
        <position position="128"/>
    </location>
</feature>
<proteinExistence type="inferred from homology"/>
<dbReference type="SUPFAM" id="SSF53335">
    <property type="entry name" value="S-adenosyl-L-methionine-dependent methyltransferases"/>
    <property type="match status" value="1"/>
</dbReference>
<dbReference type="GO" id="GO:0003677">
    <property type="term" value="F:DNA binding"/>
    <property type="evidence" value="ECO:0007669"/>
    <property type="project" value="TreeGrafter"/>
</dbReference>
<keyword evidence="5" id="KW-0680">Restriction system</keyword>
<dbReference type="GO" id="GO:0003886">
    <property type="term" value="F:DNA (cytosine-5-)-methyltransferase activity"/>
    <property type="evidence" value="ECO:0007669"/>
    <property type="project" value="UniProtKB-EC"/>
</dbReference>
<organism evidence="9 10">
    <name type="scientific">Oceaniferula marina</name>
    <dbReference type="NCBI Taxonomy" id="2748318"/>
    <lineage>
        <taxon>Bacteria</taxon>
        <taxon>Pseudomonadati</taxon>
        <taxon>Verrucomicrobiota</taxon>
        <taxon>Verrucomicrobiia</taxon>
        <taxon>Verrucomicrobiales</taxon>
        <taxon>Verrucomicrobiaceae</taxon>
        <taxon>Oceaniferula</taxon>
    </lineage>
</organism>
<dbReference type="EMBL" id="JACBAZ010000002">
    <property type="protein sequence ID" value="NWK54971.1"/>
    <property type="molecule type" value="Genomic_DNA"/>
</dbReference>
<dbReference type="GO" id="GO:0032259">
    <property type="term" value="P:methylation"/>
    <property type="evidence" value="ECO:0007669"/>
    <property type="project" value="UniProtKB-KW"/>
</dbReference>
<evidence type="ECO:0000256" key="7">
    <source>
        <dbReference type="PROSITE-ProRule" id="PRU01016"/>
    </source>
</evidence>
<keyword evidence="2 7" id="KW-0489">Methyltransferase</keyword>
<dbReference type="NCBIfam" id="TIGR00675">
    <property type="entry name" value="dcm"/>
    <property type="match status" value="1"/>
</dbReference>
<evidence type="ECO:0000313" key="9">
    <source>
        <dbReference type="EMBL" id="NWK54971.1"/>
    </source>
</evidence>
<evidence type="ECO:0000256" key="8">
    <source>
        <dbReference type="RuleBase" id="RU000416"/>
    </source>
</evidence>
<evidence type="ECO:0000256" key="6">
    <source>
        <dbReference type="ARBA" id="ARBA00047422"/>
    </source>
</evidence>
<protein>
    <recommendedName>
        <fullName evidence="1">DNA (cytosine-5-)-methyltransferase</fullName>
        <ecNumber evidence="1">2.1.1.37</ecNumber>
    </recommendedName>
</protein>
<accession>A0A851GGL1</accession>
<evidence type="ECO:0000256" key="2">
    <source>
        <dbReference type="ARBA" id="ARBA00022603"/>
    </source>
</evidence>
<dbReference type="Proteomes" id="UP000557872">
    <property type="component" value="Unassembled WGS sequence"/>
</dbReference>
<evidence type="ECO:0000256" key="5">
    <source>
        <dbReference type="ARBA" id="ARBA00022747"/>
    </source>
</evidence>
<dbReference type="RefSeq" id="WP_178931516.1">
    <property type="nucleotide sequence ID" value="NZ_JACBAZ010000002.1"/>
</dbReference>
<keyword evidence="4 7" id="KW-0949">S-adenosyl-L-methionine</keyword>
<dbReference type="GO" id="GO:0009307">
    <property type="term" value="P:DNA restriction-modification system"/>
    <property type="evidence" value="ECO:0007669"/>
    <property type="project" value="UniProtKB-KW"/>
</dbReference>
<evidence type="ECO:0000256" key="3">
    <source>
        <dbReference type="ARBA" id="ARBA00022679"/>
    </source>
</evidence>
<dbReference type="InterPro" id="IPR050390">
    <property type="entry name" value="C5-Methyltransferase"/>
</dbReference>
<name>A0A851GGL1_9BACT</name>